<organism evidence="4 5">
    <name type="scientific">Cymbomonas tetramitiformis</name>
    <dbReference type="NCBI Taxonomy" id="36881"/>
    <lineage>
        <taxon>Eukaryota</taxon>
        <taxon>Viridiplantae</taxon>
        <taxon>Chlorophyta</taxon>
        <taxon>Pyramimonadophyceae</taxon>
        <taxon>Pyramimonadales</taxon>
        <taxon>Pyramimonadaceae</taxon>
        <taxon>Cymbomonas</taxon>
    </lineage>
</organism>
<name>A0AAE0BT50_9CHLO</name>
<feature type="region of interest" description="Disordered" evidence="1">
    <location>
        <begin position="1128"/>
        <end position="1148"/>
    </location>
</feature>
<evidence type="ECO:0008006" key="6">
    <source>
        <dbReference type="Google" id="ProtNLM"/>
    </source>
</evidence>
<dbReference type="PANTHER" id="PTHR46967:SF2">
    <property type="entry name" value="SUSHI, VON WILLEBRAND FACTOR TYPE A, EGF AND PENTRAXIN DOMAIN-CONTAINING PROTEIN 1-LIKE"/>
    <property type="match status" value="1"/>
</dbReference>
<feature type="transmembrane region" description="Helical" evidence="2">
    <location>
        <begin position="1084"/>
        <end position="1103"/>
    </location>
</feature>
<dbReference type="Proteomes" id="UP001190700">
    <property type="component" value="Unassembled WGS sequence"/>
</dbReference>
<evidence type="ECO:0000313" key="5">
    <source>
        <dbReference type="Proteomes" id="UP001190700"/>
    </source>
</evidence>
<keyword evidence="2" id="KW-0812">Transmembrane</keyword>
<dbReference type="Gene3D" id="2.60.40.2810">
    <property type="match status" value="1"/>
</dbReference>
<feature type="transmembrane region" description="Helical" evidence="2">
    <location>
        <begin position="993"/>
        <end position="1010"/>
    </location>
</feature>
<feature type="signal peptide" evidence="3">
    <location>
        <begin position="1"/>
        <end position="26"/>
    </location>
</feature>
<accession>A0AAE0BT50</accession>
<dbReference type="Pfam" id="PF17963">
    <property type="entry name" value="Big_9"/>
    <property type="match status" value="1"/>
</dbReference>
<keyword evidence="5" id="KW-1185">Reference proteome</keyword>
<evidence type="ECO:0000313" key="4">
    <source>
        <dbReference type="EMBL" id="KAK3242323.1"/>
    </source>
</evidence>
<comment type="caution">
    <text evidence="4">The sequence shown here is derived from an EMBL/GenBank/DDBJ whole genome shotgun (WGS) entry which is preliminary data.</text>
</comment>
<evidence type="ECO:0000256" key="2">
    <source>
        <dbReference type="SAM" id="Phobius"/>
    </source>
</evidence>
<evidence type="ECO:0000256" key="3">
    <source>
        <dbReference type="SAM" id="SignalP"/>
    </source>
</evidence>
<keyword evidence="2" id="KW-1133">Transmembrane helix</keyword>
<feature type="transmembrane region" description="Helical" evidence="2">
    <location>
        <begin position="924"/>
        <end position="948"/>
    </location>
</feature>
<feature type="chain" id="PRO_5041970716" description="Tyrosine-protein kinase ephrin type A/B receptor-like domain-containing protein" evidence="3">
    <location>
        <begin position="27"/>
        <end position="1506"/>
    </location>
</feature>
<dbReference type="SMART" id="SM01411">
    <property type="entry name" value="Ephrin_rec_like"/>
    <property type="match status" value="3"/>
</dbReference>
<evidence type="ECO:0000256" key="1">
    <source>
        <dbReference type="SAM" id="MobiDB-lite"/>
    </source>
</evidence>
<sequence length="1506" mass="163406">MLNRNQMQRTLWFVRLVSLCVERSRGQTESDAYGGAYKTYEDAPAFSAEILGLPTSVSGVSLVCPPKRSATFELHENGTYTYQPALNEYSTSQGDLDLFSYVYLNETGGYHEEYRAVTHSYIYIAPVNDAPIAAYGLDTLVFNANQDVITPNSIYDQDVRRSLAAPYVLKASLVGSDPDGDQLTYSILQQATHGHVTIVEGSWFQYVPDANFLGLDSFVYMANDSLGGGHIQGQPNNPGLNATAEVIVQVGSSGELPAVVDSYVGTQEDTSVLGQFIREGVGYTTNFQSFFRFRTVLDPSNGAVEVSCDGLEVLDPDSCSTDCAGVSRDSCHSSHPAAFFRYHPNIDTFGSDEFFFTYDVEEQGLSPTPASVTVTVEPVNDAPVAVSTEVPAPMTYTSGPNPVLSYASVILTGEDIDSPTLQALVEIPDAADGRLYTALGDDGVPLESSALNLQEADDNGHVALPFSDAAEVQLYYVAPEGRRGAWSLPWSITDGEAESSSASMGINVSCSPGYRVQSAASCAPCEAGLKSELPDQRSCTPCGLGTASVGGFSTCALCNETAYQDEMGATLCKACPQYSSGEEGQTSIESCQCLPGYYGMPGATCQECPNEGVWTHCTETNLRWPLPASGFWVDASREPVDIHQCFPVEACEGFTATLVAGHGLGCGQDAVSMDAVSDGETCSSGYEGTSCSECSAGHYRSMGQCLTCTDAIIVRVAVMAAVLLLPIAMNLHDQSRSFMATDIGLTHVQVIGLFRRLDLNWPSIPGKILQFFLWHALPFDELQLECLSAVDDAWELYKVWLKTTIFLPPILAAALAIGRGCPLLSKEAVMARRVRSTEHLLRTYLRGGLAEFSEEKSWTGLATWVAHVMLTYSQTLQLFLALGSVTLFDCLKSDTDGQFYMKAAPNVACYEYGPTDKWGEMLPWALAGIVVYVVAPIVGVFLLLTHVFQDAGGSYPEEGWLVEVSGHLFCETRRPIKQQAPESYEYLLQLRVMIFRAVILALTIHSNVAFSGSDGQTALFQAIFCMAVLAALINLNLARSPYSNPALRDSRTFLFYTELATLWIGVFSLADISMSDETKISMDTALVLVLVVSYIVAVVYIPVFSNRARWRTWVASLRFDVSATADDLTEKEESPQADAPPARPQGESRWVKAGKQVLRGVDLIGNLQRHDQQHLEGRSAEGKSLAHHQWSGAVDYLAQARGKDTSPTDLEVIGETLKSNSLDALRELVMSGKADLRQVVKVFSEVFLLHEASREAVATQEDLKPFHAYLKPALRMQQMARLACCEDPSVSNAEIARRLEELVMQRLSPAATGECGTWRWNKSLGQLLQWDAVRTLESSFGHELRVRKVERAATVIQRNYRTMVGRKGAASTAISATAPVPGATAIDEVTFLNPLRGSPESNQMARHALEGEMGIEAIDTAEMTFVAIAENPLGAKGSLNLIDLTGRHMLAYSASEAVATAVLYLPVDDLENEKPVENSALGRLATAATLGSSVTTANIEDQPQSQ</sequence>
<protein>
    <recommendedName>
        <fullName evidence="6">Tyrosine-protein kinase ephrin type A/B receptor-like domain-containing protein</fullName>
    </recommendedName>
</protein>
<gene>
    <name evidence="4" type="ORF">CYMTET_47982</name>
</gene>
<proteinExistence type="predicted"/>
<feature type="transmembrane region" description="Helical" evidence="2">
    <location>
        <begin position="1053"/>
        <end position="1072"/>
    </location>
</feature>
<dbReference type="PANTHER" id="PTHR46967">
    <property type="entry name" value="INSULIN-LIKE GROWTH FACTOR BINDING PROTEIN,N-TERMINAL"/>
    <property type="match status" value="1"/>
</dbReference>
<dbReference type="SUPFAM" id="SSF57184">
    <property type="entry name" value="Growth factor receptor domain"/>
    <property type="match status" value="1"/>
</dbReference>
<keyword evidence="2" id="KW-0472">Membrane</keyword>
<dbReference type="InterPro" id="IPR009030">
    <property type="entry name" value="Growth_fac_rcpt_cys_sf"/>
</dbReference>
<reference evidence="4 5" key="1">
    <citation type="journal article" date="2015" name="Genome Biol. Evol.">
        <title>Comparative Genomics of a Bacterivorous Green Alga Reveals Evolutionary Causalities and Consequences of Phago-Mixotrophic Mode of Nutrition.</title>
        <authorList>
            <person name="Burns J.A."/>
            <person name="Paasch A."/>
            <person name="Narechania A."/>
            <person name="Kim E."/>
        </authorList>
    </citation>
    <scope>NUCLEOTIDE SEQUENCE [LARGE SCALE GENOMIC DNA]</scope>
    <source>
        <strain evidence="4 5">PLY_AMNH</strain>
    </source>
</reference>
<dbReference type="EMBL" id="LGRX02033192">
    <property type="protein sequence ID" value="KAK3242323.1"/>
    <property type="molecule type" value="Genomic_DNA"/>
</dbReference>
<keyword evidence="3" id="KW-0732">Signal</keyword>
<feature type="transmembrane region" description="Helical" evidence="2">
    <location>
        <begin position="1017"/>
        <end position="1033"/>
    </location>
</feature>